<dbReference type="OrthoDB" id="1876940at2"/>
<accession>M1MCK5</accession>
<feature type="coiled-coil region" evidence="1">
    <location>
        <begin position="186"/>
        <end position="311"/>
    </location>
</feature>
<feature type="coiled-coil region" evidence="1">
    <location>
        <begin position="674"/>
        <end position="708"/>
    </location>
</feature>
<protein>
    <submittedName>
        <fullName evidence="2">Uncharacterized protein</fullName>
    </submittedName>
</protein>
<proteinExistence type="predicted"/>
<reference evidence="2 3" key="1">
    <citation type="submission" date="2013-02" db="EMBL/GenBank/DDBJ databases">
        <title>Genome sequence of Clostridium saccharoperbutylacetonicum N1-4(HMT).</title>
        <authorList>
            <person name="Poehlein A."/>
            <person name="Daniel R."/>
        </authorList>
    </citation>
    <scope>NUCLEOTIDE SEQUENCE [LARGE SCALE GENOMIC DNA]</scope>
    <source>
        <strain evidence="3">N1-4(HMT)</strain>
    </source>
</reference>
<evidence type="ECO:0000313" key="3">
    <source>
        <dbReference type="Proteomes" id="UP000011728"/>
    </source>
</evidence>
<dbReference type="HOGENOM" id="CLU_328657_0_0_9"/>
<dbReference type="Proteomes" id="UP000011728">
    <property type="component" value="Chromosome"/>
</dbReference>
<sequence>MEYNESNFFYLRNTSLEKYYDALVKAEYVCEYFPIITRIIVRKVLESFIKDIAEKYSIESNVAAWQLINNIKVSERYEIPDEIYRAFEIILVNAYDHSSYNRKPKGMAKHPIEILEMIHNIFCWYLKSAEIQEMALTDEVSFRAPSTIEYMKKEIIKIDEDVVLKGKQINVLRQAILEQSSELKNISEMNNKIIAIKEEKACLEKIYIGLNRKIEAQRKQVLDVEKDYNTYIKKIENLREKCNESQELIFAQESQLVKAEIQKQEVSNLIKKLEEKDDSINRLEQYLEEELEIARKAYENLVDLTKKYEDNLETIEFSYDKNLQKILENEQKNIMIKINYEDKIFNDNITTYSQNIIEAKRKTLIFKEILNEKIRKEIKYEQFYRAFLNIEGKELRIVYIIATSINLISSTLNKSKELLTKSTKDKFLELVNRRLEELKNISDAEIRLVLYYKLIKLASIPSRNVFNRRQFVQALDTIVEKGYEFLINEADFKGKINKIDGISLYYIEKVLEALKSKSNLQVDEELVNRIYENIVELKSRDENIDKRQIHYEKYNLDNITEALLKDAIRAHPFELLSIMINLGSSYEYSEFQEILLYVEGLVEKKLEVNANEYFMSLMFLASRVSGTNDALQENLLPILLMEIINVDLIATNKATNLENYKEMINIWKQKQHRYNDISMEKEDKENEIKLLIKEKQELEINQVQLMKNYDMSVEKYNNYKEEFKNIIMNSEKRILLPSFMIYDELRSKKEAAEKHINESKDKFGTFKSMISPGIWKEKASKFLNETNMVDAEKALIEEAKQKPYFMKEYSVFQDLENQINHAKELVNKNQENIQNKNLLVENITKKINELDKQLNTIKELYLDIEAIYY</sequence>
<keyword evidence="1" id="KW-0175">Coiled coil</keyword>
<keyword evidence="3" id="KW-1185">Reference proteome</keyword>
<dbReference type="EMBL" id="CP004121">
    <property type="protein sequence ID" value="AGF54148.1"/>
    <property type="molecule type" value="Genomic_DNA"/>
</dbReference>
<dbReference type="AlphaFoldDB" id="M1MCK5"/>
<evidence type="ECO:0000256" key="1">
    <source>
        <dbReference type="SAM" id="Coils"/>
    </source>
</evidence>
<organism evidence="2 3">
    <name type="scientific">Clostridium saccharoperbutylacetonicum N1-4(HMT)</name>
    <dbReference type="NCBI Taxonomy" id="931276"/>
    <lineage>
        <taxon>Bacteria</taxon>
        <taxon>Bacillati</taxon>
        <taxon>Bacillota</taxon>
        <taxon>Clostridia</taxon>
        <taxon>Eubacteriales</taxon>
        <taxon>Clostridiaceae</taxon>
        <taxon>Clostridium</taxon>
    </lineage>
</organism>
<evidence type="ECO:0000313" key="2">
    <source>
        <dbReference type="EMBL" id="AGF54148.1"/>
    </source>
</evidence>
<feature type="coiled-coil region" evidence="1">
    <location>
        <begin position="812"/>
        <end position="860"/>
    </location>
</feature>
<dbReference type="KEGG" id="csr:Cspa_c03300"/>
<dbReference type="eggNOG" id="ENOG502ZB1K">
    <property type="taxonomic scope" value="Bacteria"/>
</dbReference>
<dbReference type="PATRIC" id="fig|931276.5.peg.311"/>
<name>M1MCK5_9CLOT</name>
<dbReference type="RefSeq" id="WP_015390474.1">
    <property type="nucleotide sequence ID" value="NC_020291.1"/>
</dbReference>
<gene>
    <name evidence="2" type="ORF">Cspa_c03300</name>
</gene>